<gene>
    <name evidence="1" type="ORF">SCFA_30071</name>
</gene>
<dbReference type="EMBL" id="CAADRM010000092">
    <property type="protein sequence ID" value="VFU14555.1"/>
    <property type="molecule type" value="Genomic_DNA"/>
</dbReference>
<protein>
    <submittedName>
        <fullName evidence="1">Uncharacterized protein</fullName>
    </submittedName>
</protein>
<organism evidence="1">
    <name type="scientific">anaerobic digester metagenome</name>
    <dbReference type="NCBI Taxonomy" id="1263854"/>
    <lineage>
        <taxon>unclassified sequences</taxon>
        <taxon>metagenomes</taxon>
        <taxon>ecological metagenomes</taxon>
    </lineage>
</organism>
<proteinExistence type="predicted"/>
<name>A0A485M0B0_9ZZZZ</name>
<dbReference type="AlphaFoldDB" id="A0A485M0B0"/>
<reference evidence="1" key="1">
    <citation type="submission" date="2019-03" db="EMBL/GenBank/DDBJ databases">
        <authorList>
            <person name="Hao L."/>
        </authorList>
    </citation>
    <scope>NUCLEOTIDE SEQUENCE</scope>
</reference>
<accession>A0A485M0B0</accession>
<sequence>MEYVHPALNEEITAIAGHYTLISEEILPHENGEILYFVGYAHMDTSCCGFKGCGYAIVPGHVAALRSARTPDGRSVSQVVPVEERLHREITRMIKERHGVSQVHFVLEGGEKRVLY</sequence>
<evidence type="ECO:0000313" key="1">
    <source>
        <dbReference type="EMBL" id="VFU14555.1"/>
    </source>
</evidence>